<keyword evidence="3" id="KW-0325">Glycoprotein</keyword>
<dbReference type="Proteomes" id="UP000681722">
    <property type="component" value="Unassembled WGS sequence"/>
</dbReference>
<dbReference type="Pfam" id="PF01436">
    <property type="entry name" value="NHL"/>
    <property type="match status" value="1"/>
</dbReference>
<dbReference type="OrthoDB" id="342730at2759"/>
<keyword evidence="8" id="KW-1185">Reference proteome</keyword>
<evidence type="ECO:0000256" key="2">
    <source>
        <dbReference type="ARBA" id="ARBA00022737"/>
    </source>
</evidence>
<dbReference type="CDD" id="cd05819">
    <property type="entry name" value="NHL"/>
    <property type="match status" value="1"/>
</dbReference>
<dbReference type="Gene3D" id="2.120.10.30">
    <property type="entry name" value="TolB, C-terminal domain"/>
    <property type="match status" value="2"/>
</dbReference>
<proteinExistence type="predicted"/>
<reference evidence="4" key="1">
    <citation type="submission" date="2021-02" db="EMBL/GenBank/DDBJ databases">
        <authorList>
            <person name="Nowell W R."/>
        </authorList>
    </citation>
    <scope>NUCLEOTIDE SEQUENCE</scope>
</reference>
<dbReference type="InterPro" id="IPR001258">
    <property type="entry name" value="NHL_repeat"/>
</dbReference>
<evidence type="ECO:0000313" key="8">
    <source>
        <dbReference type="Proteomes" id="UP000663829"/>
    </source>
</evidence>
<protein>
    <submittedName>
        <fullName evidence="4">Uncharacterized protein</fullName>
    </submittedName>
</protein>
<evidence type="ECO:0000313" key="5">
    <source>
        <dbReference type="EMBL" id="CAF1400135.1"/>
    </source>
</evidence>
<dbReference type="PANTHER" id="PTHR10680:SF14">
    <property type="entry name" value="PEPTIDYL-GLYCINE ALPHA-AMIDATING MONOOXYGENASE"/>
    <property type="match status" value="1"/>
</dbReference>
<dbReference type="Proteomes" id="UP000682733">
    <property type="component" value="Unassembled WGS sequence"/>
</dbReference>
<name>A0A815KQX1_9BILA</name>
<evidence type="ECO:0000256" key="1">
    <source>
        <dbReference type="ARBA" id="ARBA00022729"/>
    </source>
</evidence>
<dbReference type="EMBL" id="CAJNOQ010017421">
    <property type="protein sequence ID" value="CAF1398881.1"/>
    <property type="molecule type" value="Genomic_DNA"/>
</dbReference>
<evidence type="ECO:0000256" key="3">
    <source>
        <dbReference type="ARBA" id="ARBA00023180"/>
    </source>
</evidence>
<dbReference type="Proteomes" id="UP000677228">
    <property type="component" value="Unassembled WGS sequence"/>
</dbReference>
<dbReference type="GO" id="GO:0005576">
    <property type="term" value="C:extracellular region"/>
    <property type="evidence" value="ECO:0007669"/>
    <property type="project" value="TreeGrafter"/>
</dbReference>
<evidence type="ECO:0000313" key="4">
    <source>
        <dbReference type="EMBL" id="CAF1398881.1"/>
    </source>
</evidence>
<comment type="caution">
    <text evidence="4">The sequence shown here is derived from an EMBL/GenBank/DDBJ whole genome shotgun (WGS) entry which is preliminary data.</text>
</comment>
<dbReference type="EMBL" id="CAJNOK010026248">
    <property type="protein sequence ID" value="CAF1400135.1"/>
    <property type="molecule type" value="Genomic_DNA"/>
</dbReference>
<dbReference type="AlphaFoldDB" id="A0A815KQX1"/>
<gene>
    <name evidence="4" type="ORF">GPM918_LOCUS33166</name>
    <name evidence="5" type="ORF">OVA965_LOCUS33004</name>
    <name evidence="7" type="ORF">SRO942_LOCUS33849</name>
    <name evidence="6" type="ORF">TMI583_LOCUS33879</name>
</gene>
<evidence type="ECO:0000313" key="6">
    <source>
        <dbReference type="EMBL" id="CAF4207533.1"/>
    </source>
</evidence>
<dbReference type="EMBL" id="CAJOBA010047974">
    <property type="protein sequence ID" value="CAF4207533.1"/>
    <property type="molecule type" value="Genomic_DNA"/>
</dbReference>
<dbReference type="InterPro" id="IPR011042">
    <property type="entry name" value="6-blade_b-propeller_TolB-like"/>
</dbReference>
<dbReference type="SUPFAM" id="SSF101898">
    <property type="entry name" value="NHL repeat"/>
    <property type="match status" value="1"/>
</dbReference>
<keyword evidence="1" id="KW-0732">Signal</keyword>
<keyword evidence="2" id="KW-0677">Repeat</keyword>
<organism evidence="4 8">
    <name type="scientific">Didymodactylos carnosus</name>
    <dbReference type="NCBI Taxonomy" id="1234261"/>
    <lineage>
        <taxon>Eukaryota</taxon>
        <taxon>Metazoa</taxon>
        <taxon>Spiralia</taxon>
        <taxon>Gnathifera</taxon>
        <taxon>Rotifera</taxon>
        <taxon>Eurotatoria</taxon>
        <taxon>Bdelloidea</taxon>
        <taxon>Philodinida</taxon>
        <taxon>Philodinidae</taxon>
        <taxon>Didymodactylos</taxon>
    </lineage>
</organism>
<accession>A0A815KQX1</accession>
<dbReference type="PANTHER" id="PTHR10680">
    <property type="entry name" value="PEPTIDYL-GLYCINE ALPHA-AMIDATING MONOOXYGENASE"/>
    <property type="match status" value="1"/>
</dbReference>
<dbReference type="EMBL" id="CAJOBC010082842">
    <property type="protein sequence ID" value="CAF4292948.1"/>
    <property type="molecule type" value="Genomic_DNA"/>
</dbReference>
<evidence type="ECO:0000313" key="7">
    <source>
        <dbReference type="EMBL" id="CAF4292948.1"/>
    </source>
</evidence>
<sequence length="336" mass="38048">MNIVPSEIVEEKYFEQRQVRYNTELRLPYIWWQTYGRTVAGDKKRRHDRDDERPAGICIDQNENEDTTIFYVIDNGVRKYVEGDQQGEIILDSARRDEENERGQSQTNFSYITMDREDGVLFVSDTGKNQIQLLSLKSNNTNTIPQSIQLDYCPMGIFLSKEGDYLYVSDFDGGRILRYDRAHKNVAEKGKVVAGGNGKGSNLNQLHGPMQIYVDYEESIYIADSLNHRIMKWVKNGLEGEVVAGGNGRGYDENQLNTPNSVFVDRDGTIFITDTQNDRIVRWSKGGKSGSVIEGAGVWGSQPIQVSCPTDLAFDSNGSLYVSEGDHSRVQMFYAD</sequence>
<dbReference type="Proteomes" id="UP000663829">
    <property type="component" value="Unassembled WGS sequence"/>
</dbReference>